<dbReference type="InterPro" id="IPR001173">
    <property type="entry name" value="Glyco_trans_2-like"/>
</dbReference>
<organism evidence="2 3">
    <name type="scientific">Pedobacter antarcticus 4BY</name>
    <dbReference type="NCBI Taxonomy" id="1358423"/>
    <lineage>
        <taxon>Bacteria</taxon>
        <taxon>Pseudomonadati</taxon>
        <taxon>Bacteroidota</taxon>
        <taxon>Sphingobacteriia</taxon>
        <taxon>Sphingobacteriales</taxon>
        <taxon>Sphingobacteriaceae</taxon>
        <taxon>Pedobacter</taxon>
    </lineage>
</organism>
<gene>
    <name evidence="2" type="ORF">N180_06885</name>
</gene>
<feature type="domain" description="Glycosyltransferase 2-like" evidence="1">
    <location>
        <begin position="6"/>
        <end position="126"/>
    </location>
</feature>
<sequence>MKNGMTIIICTHNGAARLSQTIIHITQQVVSPSIHWEVILADNGSSDDTIATAETIWNANCPENIPFRIIKEPKPGKLYALQKAIQKAEYEFLIICDDDNWLAPDYIEKAYNILHTMPEVAAAGGRGIPATDASELPDWFAAHSQDYATGPQADKNGILKPGSRLWGAGLVTRRSVYLNMYKNYQSFLEESEVNILSAEDTEYCLRLTLKGYKLYYDDRLVYQHFIGAHKLNTEFRDQLVKGFRDSDAILLKYYVAIKVHVDTGRSFNRTKLLLAMPFRLLFAFSKRRTEKARNILFHLLPFDIPTDDISKRIKAFIQND</sequence>
<dbReference type="InterPro" id="IPR050834">
    <property type="entry name" value="Glycosyltransf_2"/>
</dbReference>
<dbReference type="SUPFAM" id="SSF53448">
    <property type="entry name" value="Nucleotide-diphospho-sugar transferases"/>
    <property type="match status" value="1"/>
</dbReference>
<dbReference type="RefSeq" id="WP_037442220.1">
    <property type="nucleotide sequence ID" value="NZ_JNFF01000074.1"/>
</dbReference>
<accession>A0A081PEZ2</accession>
<name>A0A081PEZ2_9SPHI</name>
<dbReference type="eggNOG" id="COG1215">
    <property type="taxonomic scope" value="Bacteria"/>
</dbReference>
<reference evidence="2 3" key="1">
    <citation type="journal article" date="1992" name="Int. J. Syst. Bacteriol.">
        <title>Sphingobacterium antarcticus sp. nov. a Psychrotrophic Bacterium from the Soils of Schirmacher Oasis, Antarctica.</title>
        <authorList>
            <person name="Shivaji S."/>
            <person name="Ray M.K."/>
            <person name="Rao N.S."/>
            <person name="Saiserr L."/>
            <person name="Jagannadham M.V."/>
            <person name="Kumar G.S."/>
            <person name="Reddy G."/>
            <person name="Bhargava P.M."/>
        </authorList>
    </citation>
    <scope>NUCLEOTIDE SEQUENCE [LARGE SCALE GENOMIC DNA]</scope>
    <source>
        <strain evidence="2 3">4BY</strain>
    </source>
</reference>
<dbReference type="CDD" id="cd00761">
    <property type="entry name" value="Glyco_tranf_GTA_type"/>
    <property type="match status" value="1"/>
</dbReference>
<evidence type="ECO:0000313" key="2">
    <source>
        <dbReference type="EMBL" id="KEQ29265.1"/>
    </source>
</evidence>
<protein>
    <recommendedName>
        <fullName evidence="1">Glycosyltransferase 2-like domain-containing protein</fullName>
    </recommendedName>
</protein>
<keyword evidence="3" id="KW-1185">Reference proteome</keyword>
<dbReference type="EMBL" id="JNFF01000074">
    <property type="protein sequence ID" value="KEQ29265.1"/>
    <property type="molecule type" value="Genomic_DNA"/>
</dbReference>
<dbReference type="Gene3D" id="3.90.550.10">
    <property type="entry name" value="Spore Coat Polysaccharide Biosynthesis Protein SpsA, Chain A"/>
    <property type="match status" value="1"/>
</dbReference>
<dbReference type="OrthoDB" id="786280at2"/>
<dbReference type="AlphaFoldDB" id="A0A081PEZ2"/>
<proteinExistence type="predicted"/>
<evidence type="ECO:0000313" key="3">
    <source>
        <dbReference type="Proteomes" id="UP000028007"/>
    </source>
</evidence>
<dbReference type="PANTHER" id="PTHR43685">
    <property type="entry name" value="GLYCOSYLTRANSFERASE"/>
    <property type="match status" value="1"/>
</dbReference>
<comment type="caution">
    <text evidence="2">The sequence shown here is derived from an EMBL/GenBank/DDBJ whole genome shotgun (WGS) entry which is preliminary data.</text>
</comment>
<evidence type="ECO:0000259" key="1">
    <source>
        <dbReference type="Pfam" id="PF00535"/>
    </source>
</evidence>
<dbReference type="PANTHER" id="PTHR43685:SF2">
    <property type="entry name" value="GLYCOSYLTRANSFERASE 2-LIKE DOMAIN-CONTAINING PROTEIN"/>
    <property type="match status" value="1"/>
</dbReference>
<dbReference type="Proteomes" id="UP000028007">
    <property type="component" value="Unassembled WGS sequence"/>
</dbReference>
<dbReference type="InterPro" id="IPR029044">
    <property type="entry name" value="Nucleotide-diphossugar_trans"/>
</dbReference>
<dbReference type="Pfam" id="PF00535">
    <property type="entry name" value="Glycos_transf_2"/>
    <property type="match status" value="1"/>
</dbReference>